<evidence type="ECO:0000313" key="4">
    <source>
        <dbReference type="Ensembl" id="ENSPKIP00000039404.1"/>
    </source>
</evidence>
<dbReference type="GeneTree" id="ENSGT01100000266260"/>
<proteinExistence type="predicted"/>
<dbReference type="Gene3D" id="2.60.40.60">
    <property type="entry name" value="Cadherins"/>
    <property type="match status" value="1"/>
</dbReference>
<dbReference type="AlphaFoldDB" id="A0A3B3T9E5"/>
<feature type="transmembrane region" description="Helical" evidence="2">
    <location>
        <begin position="18"/>
        <end position="38"/>
    </location>
</feature>
<name>A0A3B3T9E5_9TELE</name>
<dbReference type="Proteomes" id="UP000261540">
    <property type="component" value="Unplaced"/>
</dbReference>
<feature type="domain" description="Cadherin N-terminal" evidence="3">
    <location>
        <begin position="34"/>
        <end position="69"/>
    </location>
</feature>
<keyword evidence="2" id="KW-0812">Transmembrane</keyword>
<dbReference type="InterPro" id="IPR013164">
    <property type="entry name" value="Cadherin_N"/>
</dbReference>
<evidence type="ECO:0000256" key="1">
    <source>
        <dbReference type="ARBA" id="ARBA00023180"/>
    </source>
</evidence>
<evidence type="ECO:0000256" key="2">
    <source>
        <dbReference type="SAM" id="Phobius"/>
    </source>
</evidence>
<keyword evidence="2" id="KW-0472">Membrane</keyword>
<keyword evidence="1" id="KW-0325">Glycoprotein</keyword>
<organism evidence="4 5">
    <name type="scientific">Paramormyrops kingsleyae</name>
    <dbReference type="NCBI Taxonomy" id="1676925"/>
    <lineage>
        <taxon>Eukaryota</taxon>
        <taxon>Metazoa</taxon>
        <taxon>Chordata</taxon>
        <taxon>Craniata</taxon>
        <taxon>Vertebrata</taxon>
        <taxon>Euteleostomi</taxon>
        <taxon>Actinopterygii</taxon>
        <taxon>Neopterygii</taxon>
        <taxon>Teleostei</taxon>
        <taxon>Osteoglossocephala</taxon>
        <taxon>Osteoglossomorpha</taxon>
        <taxon>Osteoglossiformes</taxon>
        <taxon>Mormyridae</taxon>
        <taxon>Paramormyrops</taxon>
    </lineage>
</organism>
<dbReference type="Pfam" id="PF08266">
    <property type="entry name" value="Cadherin_2"/>
    <property type="match status" value="1"/>
</dbReference>
<keyword evidence="5" id="KW-1185">Reference proteome</keyword>
<evidence type="ECO:0000259" key="3">
    <source>
        <dbReference type="Pfam" id="PF08266"/>
    </source>
</evidence>
<accession>A0A3B3T9E5</accession>
<keyword evidence="2" id="KW-1133">Transmembrane helix</keyword>
<dbReference type="Ensembl" id="ENSPKIT00000020409.1">
    <property type="protein sequence ID" value="ENSPKIP00000039404.1"/>
    <property type="gene ID" value="ENSPKIG00000016759.1"/>
</dbReference>
<evidence type="ECO:0000313" key="5">
    <source>
        <dbReference type="Proteomes" id="UP000261540"/>
    </source>
</evidence>
<sequence length="85" mass="9690">QRIWDSMLEVWWNVRHRAVFFVIFALWSSVGAVTRYSIPEEMKEGSVVANLAADLGLNVNSLAERELIFCKESMVKATIFLSSKP</sequence>
<reference evidence="4" key="1">
    <citation type="submission" date="2025-08" db="UniProtKB">
        <authorList>
            <consortium name="Ensembl"/>
        </authorList>
    </citation>
    <scope>IDENTIFICATION</scope>
</reference>
<reference evidence="4" key="2">
    <citation type="submission" date="2025-09" db="UniProtKB">
        <authorList>
            <consortium name="Ensembl"/>
        </authorList>
    </citation>
    <scope>IDENTIFICATION</scope>
</reference>
<protein>
    <recommendedName>
        <fullName evidence="3">Cadherin N-terminal domain-containing protein</fullName>
    </recommendedName>
</protein>